<evidence type="ECO:0000313" key="6">
    <source>
        <dbReference type="EnsemblMetazoa" id="G2951.1:cds"/>
    </source>
</evidence>
<evidence type="ECO:0000256" key="2">
    <source>
        <dbReference type="ARBA" id="ARBA00022692"/>
    </source>
</evidence>
<sequence length="251" mass="26952">MARGSCGKVGTVFLIIINTIFFLMGLGLLIAGVLAEHIKPLLDSILVGSFEAGSLVKNLSTLIIVIGAFILLIAGLGLFGTCCQNKRMLVMVENEVKDKMIISLKDNYKEDILANSNSISNAWNYMFMALDCCGVNPVVSTANDFDSTSWCLVLGSCKGATSHIPRTCCLNVDENTYTKAPIGCYYVMNPGTYNTKGCYDALKEKLLSQSPSIIGVMVTAIVIEVLAVIFAFLVCCQVGDKSAKISDVAKT</sequence>
<evidence type="ECO:0000256" key="4">
    <source>
        <dbReference type="ARBA" id="ARBA00023136"/>
    </source>
</evidence>
<dbReference type="PRINTS" id="PR00259">
    <property type="entry name" value="TMFOUR"/>
</dbReference>
<name>A0A8W8LSI1_MAGGI</name>
<protein>
    <recommendedName>
        <fullName evidence="8">Tetraspanin</fullName>
    </recommendedName>
</protein>
<dbReference type="Pfam" id="PF00335">
    <property type="entry name" value="Tetraspanin"/>
    <property type="match status" value="2"/>
</dbReference>
<keyword evidence="4 5" id="KW-0472">Membrane</keyword>
<proteinExistence type="predicted"/>
<dbReference type="AlphaFoldDB" id="A0A8W8LSI1"/>
<feature type="transmembrane region" description="Helical" evidence="5">
    <location>
        <begin position="55"/>
        <end position="79"/>
    </location>
</feature>
<evidence type="ECO:0000313" key="7">
    <source>
        <dbReference type="Proteomes" id="UP000005408"/>
    </source>
</evidence>
<keyword evidence="7" id="KW-1185">Reference proteome</keyword>
<organism evidence="6 7">
    <name type="scientific">Magallana gigas</name>
    <name type="common">Pacific oyster</name>
    <name type="synonym">Crassostrea gigas</name>
    <dbReference type="NCBI Taxonomy" id="29159"/>
    <lineage>
        <taxon>Eukaryota</taxon>
        <taxon>Metazoa</taxon>
        <taxon>Spiralia</taxon>
        <taxon>Lophotrochozoa</taxon>
        <taxon>Mollusca</taxon>
        <taxon>Bivalvia</taxon>
        <taxon>Autobranchia</taxon>
        <taxon>Pteriomorphia</taxon>
        <taxon>Ostreida</taxon>
        <taxon>Ostreoidea</taxon>
        <taxon>Ostreidae</taxon>
        <taxon>Magallana</taxon>
    </lineage>
</organism>
<dbReference type="Gene3D" id="1.10.1450.10">
    <property type="entry name" value="Tetraspanin"/>
    <property type="match status" value="1"/>
</dbReference>
<evidence type="ECO:0008006" key="8">
    <source>
        <dbReference type="Google" id="ProtNLM"/>
    </source>
</evidence>
<dbReference type="EnsemblMetazoa" id="G2951.1">
    <property type="protein sequence ID" value="G2951.1:cds"/>
    <property type="gene ID" value="G2951"/>
</dbReference>
<reference evidence="6" key="1">
    <citation type="submission" date="2022-08" db="UniProtKB">
        <authorList>
            <consortium name="EnsemblMetazoa"/>
        </authorList>
    </citation>
    <scope>IDENTIFICATION</scope>
    <source>
        <strain evidence="6">05x7-T-G4-1.051#20</strain>
    </source>
</reference>
<dbReference type="InterPro" id="IPR018499">
    <property type="entry name" value="Tetraspanin/Peripherin"/>
</dbReference>
<dbReference type="SUPFAM" id="SSF48652">
    <property type="entry name" value="Tetraspanin"/>
    <property type="match status" value="1"/>
</dbReference>
<keyword evidence="3 5" id="KW-1133">Transmembrane helix</keyword>
<evidence type="ECO:0000256" key="5">
    <source>
        <dbReference type="SAM" id="Phobius"/>
    </source>
</evidence>
<accession>A0A8W8LSI1</accession>
<evidence type="ECO:0000256" key="1">
    <source>
        <dbReference type="ARBA" id="ARBA00004141"/>
    </source>
</evidence>
<feature type="transmembrane region" description="Helical" evidence="5">
    <location>
        <begin position="213"/>
        <end position="234"/>
    </location>
</feature>
<keyword evidence="2 5" id="KW-0812">Transmembrane</keyword>
<feature type="transmembrane region" description="Helical" evidence="5">
    <location>
        <begin position="12"/>
        <end position="35"/>
    </location>
</feature>
<dbReference type="GO" id="GO:0016020">
    <property type="term" value="C:membrane"/>
    <property type="evidence" value="ECO:0007669"/>
    <property type="project" value="UniProtKB-SubCell"/>
</dbReference>
<evidence type="ECO:0000256" key="3">
    <source>
        <dbReference type="ARBA" id="ARBA00022989"/>
    </source>
</evidence>
<dbReference type="Proteomes" id="UP000005408">
    <property type="component" value="Unassembled WGS sequence"/>
</dbReference>
<dbReference type="InterPro" id="IPR008952">
    <property type="entry name" value="Tetraspanin_EC2_sf"/>
</dbReference>
<comment type="subcellular location">
    <subcellularLocation>
        <location evidence="1">Membrane</location>
        <topology evidence="1">Multi-pass membrane protein</topology>
    </subcellularLocation>
</comment>